<evidence type="ECO:0000313" key="4">
    <source>
        <dbReference type="EMBL" id="KAF2267196.1"/>
    </source>
</evidence>
<keyword evidence="2" id="KW-0472">Membrane</keyword>
<dbReference type="SUPFAM" id="SSF52540">
    <property type="entry name" value="P-loop containing nucleoside triphosphate hydrolases"/>
    <property type="match status" value="1"/>
</dbReference>
<keyword evidence="2" id="KW-0812">Transmembrane</keyword>
<evidence type="ECO:0000259" key="3">
    <source>
        <dbReference type="Pfam" id="PF04548"/>
    </source>
</evidence>
<feature type="domain" description="AIG1-type G" evidence="3">
    <location>
        <begin position="13"/>
        <end position="146"/>
    </location>
</feature>
<keyword evidence="2" id="KW-1133">Transmembrane helix</keyword>
<dbReference type="GO" id="GO:0005525">
    <property type="term" value="F:GTP binding"/>
    <property type="evidence" value="ECO:0007669"/>
    <property type="project" value="InterPro"/>
</dbReference>
<sequence length="328" mass="36900">MTAFQENIDSSMILIMGVTGVGKSYFINQLAAGSVTEGKGLKSETETCQAVRVGVGRNQVAVVDTPGFDDTTRPEVDIVGDIVEFLCTQYELGIPLKGIIYMHRITDNKVSGTAQRYMEIFRCLCGDSIMSNVILLTTMWGELKDEAVGFGRERELRKDFWNDLESKGAEVRQFDGTRAMAEALVCRLMRNGNVVLSIQEELVEQGKRLEETKVGCLIVPRLKNNIHEIGAKIEELERLICDSEKGLPGEEQSRLETERETLWIQRQRQIAQLEKLQRRPGREIATKIENEKRKQTWKDRVALFASFLGLVLTTTVNVILPLAGVISF</sequence>
<gene>
    <name evidence="4" type="ORF">CC78DRAFT_457869</name>
</gene>
<dbReference type="Proteomes" id="UP000800093">
    <property type="component" value="Unassembled WGS sequence"/>
</dbReference>
<keyword evidence="1" id="KW-0547">Nucleotide-binding</keyword>
<evidence type="ECO:0000313" key="5">
    <source>
        <dbReference type="Proteomes" id="UP000800093"/>
    </source>
</evidence>
<organism evidence="4 5">
    <name type="scientific">Lojkania enalia</name>
    <dbReference type="NCBI Taxonomy" id="147567"/>
    <lineage>
        <taxon>Eukaryota</taxon>
        <taxon>Fungi</taxon>
        <taxon>Dikarya</taxon>
        <taxon>Ascomycota</taxon>
        <taxon>Pezizomycotina</taxon>
        <taxon>Dothideomycetes</taxon>
        <taxon>Pleosporomycetidae</taxon>
        <taxon>Pleosporales</taxon>
        <taxon>Pleosporales incertae sedis</taxon>
        <taxon>Lojkania</taxon>
    </lineage>
</organism>
<evidence type="ECO:0000256" key="1">
    <source>
        <dbReference type="ARBA" id="ARBA00022741"/>
    </source>
</evidence>
<dbReference type="Gene3D" id="3.40.50.300">
    <property type="entry name" value="P-loop containing nucleotide triphosphate hydrolases"/>
    <property type="match status" value="1"/>
</dbReference>
<dbReference type="InterPro" id="IPR006703">
    <property type="entry name" value="G_AIG1"/>
</dbReference>
<protein>
    <recommendedName>
        <fullName evidence="3">AIG1-type G domain-containing protein</fullName>
    </recommendedName>
</protein>
<dbReference type="Pfam" id="PF04548">
    <property type="entry name" value="AIG1"/>
    <property type="match status" value="1"/>
</dbReference>
<accession>A0A9P4KEG9</accession>
<dbReference type="InterPro" id="IPR027417">
    <property type="entry name" value="P-loop_NTPase"/>
</dbReference>
<name>A0A9P4KEG9_9PLEO</name>
<evidence type="ECO:0000256" key="2">
    <source>
        <dbReference type="SAM" id="Phobius"/>
    </source>
</evidence>
<dbReference type="EMBL" id="ML986593">
    <property type="protein sequence ID" value="KAF2267196.1"/>
    <property type="molecule type" value="Genomic_DNA"/>
</dbReference>
<dbReference type="AlphaFoldDB" id="A0A9P4KEG9"/>
<feature type="transmembrane region" description="Helical" evidence="2">
    <location>
        <begin position="301"/>
        <end position="326"/>
    </location>
</feature>
<reference evidence="5" key="1">
    <citation type="journal article" date="2020" name="Stud. Mycol.">
        <title>101 Dothideomycetes genomes: A test case for predicting lifestyles and emergence of pathogens.</title>
        <authorList>
            <person name="Haridas S."/>
            <person name="Albert R."/>
            <person name="Binder M."/>
            <person name="Bloem J."/>
            <person name="LaButti K."/>
            <person name="Salamov A."/>
            <person name="Andreopoulos B."/>
            <person name="Baker S."/>
            <person name="Barry K."/>
            <person name="Bills G."/>
            <person name="Bluhm B."/>
            <person name="Cannon C."/>
            <person name="Castanera R."/>
            <person name="Culley D."/>
            <person name="Daum C."/>
            <person name="Ezra D."/>
            <person name="Gonzalez J."/>
            <person name="Henrissat B."/>
            <person name="Kuo A."/>
            <person name="Liang C."/>
            <person name="Lipzen A."/>
            <person name="Lutzoni F."/>
            <person name="Magnuson J."/>
            <person name="Mondo S."/>
            <person name="Nolan M."/>
            <person name="Ohm R."/>
            <person name="Pangilinan J."/>
            <person name="Park H.-J."/>
            <person name="Ramirez L."/>
            <person name="Alfaro M."/>
            <person name="Sun H."/>
            <person name="Tritt A."/>
            <person name="Yoshinaga Y."/>
            <person name="Zwiers L.-H."/>
            <person name="Turgeon B."/>
            <person name="Goodwin S."/>
            <person name="Spatafora J."/>
            <person name="Crous P."/>
            <person name="Grigoriev I."/>
        </authorList>
    </citation>
    <scope>NUCLEOTIDE SEQUENCE [LARGE SCALE GENOMIC DNA]</scope>
    <source>
        <strain evidence="5">CBS 304.66</strain>
    </source>
</reference>
<proteinExistence type="predicted"/>
<dbReference type="OrthoDB" id="8954335at2759"/>
<comment type="caution">
    <text evidence="4">The sequence shown here is derived from an EMBL/GenBank/DDBJ whole genome shotgun (WGS) entry which is preliminary data.</text>
</comment>
<keyword evidence="5" id="KW-1185">Reference proteome</keyword>